<dbReference type="GO" id="GO:0006289">
    <property type="term" value="P:nucleotide-excision repair"/>
    <property type="evidence" value="ECO:0007669"/>
    <property type="project" value="TreeGrafter"/>
</dbReference>
<evidence type="ECO:0000259" key="10">
    <source>
        <dbReference type="Pfam" id="PF01336"/>
    </source>
</evidence>
<dbReference type="SUPFAM" id="SSF50249">
    <property type="entry name" value="Nucleic acid-binding proteins"/>
    <property type="match status" value="1"/>
</dbReference>
<keyword evidence="7" id="KW-0234">DNA repair</keyword>
<dbReference type="GO" id="GO:0003697">
    <property type="term" value="F:single-stranded DNA binding"/>
    <property type="evidence" value="ECO:0007669"/>
    <property type="project" value="TreeGrafter"/>
</dbReference>
<dbReference type="PANTHER" id="PTHR13989:SF16">
    <property type="entry name" value="REPLICATION PROTEIN A2"/>
    <property type="match status" value="1"/>
</dbReference>
<dbReference type="InterPro" id="IPR004365">
    <property type="entry name" value="NA-bd_OB_tRNA"/>
</dbReference>
<organism evidence="13 14">
    <name type="scientific">Spirodela intermedia</name>
    <name type="common">Intermediate duckweed</name>
    <dbReference type="NCBI Taxonomy" id="51605"/>
    <lineage>
        <taxon>Eukaryota</taxon>
        <taxon>Viridiplantae</taxon>
        <taxon>Streptophyta</taxon>
        <taxon>Embryophyta</taxon>
        <taxon>Tracheophyta</taxon>
        <taxon>Spermatophyta</taxon>
        <taxon>Magnoliopsida</taxon>
        <taxon>Liliopsida</taxon>
        <taxon>Araceae</taxon>
        <taxon>Lemnoideae</taxon>
        <taxon>Spirodela</taxon>
    </lineage>
</organism>
<dbReference type="PANTHER" id="PTHR13989">
    <property type="entry name" value="REPLICATION PROTEIN A-RELATED"/>
    <property type="match status" value="1"/>
</dbReference>
<dbReference type="AlphaFoldDB" id="A0A7I8LJF6"/>
<keyword evidence="4" id="KW-0227">DNA damage</keyword>
<evidence type="ECO:0000256" key="4">
    <source>
        <dbReference type="ARBA" id="ARBA00022763"/>
    </source>
</evidence>
<dbReference type="FunFam" id="1.10.10.10:FF:000168">
    <property type="entry name" value="Replication protein A 32 kDa subunit"/>
    <property type="match status" value="1"/>
</dbReference>
<dbReference type="EMBL" id="LR746279">
    <property type="protein sequence ID" value="CAA7409354.1"/>
    <property type="molecule type" value="Genomic_DNA"/>
</dbReference>
<dbReference type="InterPro" id="IPR036388">
    <property type="entry name" value="WH-like_DNA-bd_sf"/>
</dbReference>
<dbReference type="GO" id="GO:0000724">
    <property type="term" value="P:double-strand break repair via homologous recombination"/>
    <property type="evidence" value="ECO:0007669"/>
    <property type="project" value="TreeGrafter"/>
</dbReference>
<evidence type="ECO:0000313" key="12">
    <source>
        <dbReference type="EMBL" id="CAA2633063.1"/>
    </source>
</evidence>
<dbReference type="Proteomes" id="UP000663760">
    <property type="component" value="Chromosome 16"/>
</dbReference>
<dbReference type="OrthoDB" id="25571at2759"/>
<evidence type="ECO:0000256" key="6">
    <source>
        <dbReference type="ARBA" id="ARBA00023172"/>
    </source>
</evidence>
<comment type="similarity">
    <text evidence="2">Belongs to the replication factor A protein 2 family.</text>
</comment>
<evidence type="ECO:0000256" key="8">
    <source>
        <dbReference type="ARBA" id="ARBA00023242"/>
    </source>
</evidence>
<evidence type="ECO:0000256" key="7">
    <source>
        <dbReference type="ARBA" id="ARBA00023204"/>
    </source>
</evidence>
<feature type="domain" description="Replication protein A C-terminal" evidence="11">
    <location>
        <begin position="188"/>
        <end position="262"/>
    </location>
</feature>
<evidence type="ECO:0000256" key="3">
    <source>
        <dbReference type="ARBA" id="ARBA00022705"/>
    </source>
</evidence>
<evidence type="ECO:0000256" key="5">
    <source>
        <dbReference type="ARBA" id="ARBA00023125"/>
    </source>
</evidence>
<sequence>MYGQMDGSALFSGGGFMPSQATQVPDSGVSPAKNRGSQGVIPLTVKQISEAFHLSDDKSNFVVDGVEVSNVTLVGLVTSKVERVTDVSFTLDDGTGRIDINRWVNESSDANEMAKILNGMYVKVNGQLKGFHGKKHAVAFSIRPITDFNDITLHFLECIYVHLHNSGSKAREAADRPPSVAGGVPYQAPVSNQFSAYSSSKGSDDVLNVVLEFFNDPANLKNEHGLHVDEVVRRLGLPPNKIKDAINYHVDVGHIYSTIDDNHFKSAMNG</sequence>
<evidence type="ECO:0000313" key="14">
    <source>
        <dbReference type="Proteomes" id="UP000663760"/>
    </source>
</evidence>
<dbReference type="GO" id="GO:0006260">
    <property type="term" value="P:DNA replication"/>
    <property type="evidence" value="ECO:0007669"/>
    <property type="project" value="UniProtKB-KW"/>
</dbReference>
<keyword evidence="14" id="KW-1185">Reference proteome</keyword>
<comment type="function">
    <text evidence="9">Component of the replication protein A complex (RPA) required for DNA recombination, repair and replication. The activity of RPA is mediated by single-stranded DNA binding and protein interactions.</text>
</comment>
<dbReference type="InterPro" id="IPR036390">
    <property type="entry name" value="WH_DNA-bd_sf"/>
</dbReference>
<dbReference type="InterPro" id="IPR040260">
    <property type="entry name" value="RFA2-like"/>
</dbReference>
<dbReference type="EMBL" id="LR743603">
    <property type="protein sequence ID" value="CAA2633063.1"/>
    <property type="molecule type" value="Genomic_DNA"/>
</dbReference>
<dbReference type="Pfam" id="PF08784">
    <property type="entry name" value="RPA_C"/>
    <property type="match status" value="1"/>
</dbReference>
<dbReference type="SUPFAM" id="SSF46785">
    <property type="entry name" value="Winged helix' DNA-binding domain"/>
    <property type="match status" value="1"/>
</dbReference>
<comment type="subcellular location">
    <subcellularLocation>
        <location evidence="1">Nucleus</location>
    </subcellularLocation>
</comment>
<dbReference type="Pfam" id="PF01336">
    <property type="entry name" value="tRNA_anti-codon"/>
    <property type="match status" value="1"/>
</dbReference>
<evidence type="ECO:0000256" key="2">
    <source>
        <dbReference type="ARBA" id="ARBA00007815"/>
    </source>
</evidence>
<proteinExistence type="inferred from homology"/>
<dbReference type="PIRSF" id="PIRSF036949">
    <property type="entry name" value="RPA32"/>
    <property type="match status" value="1"/>
</dbReference>
<gene>
    <name evidence="12" type="ORF">SI7747_16018606</name>
    <name evidence="13" type="ORF">SI8410_16020032</name>
</gene>
<dbReference type="InterPro" id="IPR012340">
    <property type="entry name" value="NA-bd_OB-fold"/>
</dbReference>
<protein>
    <submittedName>
        <fullName evidence="13">Uncharacterized protein</fullName>
    </submittedName>
</protein>
<keyword evidence="6" id="KW-0233">DNA recombination</keyword>
<keyword evidence="3" id="KW-0235">DNA replication</keyword>
<dbReference type="InterPro" id="IPR014892">
    <property type="entry name" value="RPA_C"/>
</dbReference>
<feature type="domain" description="OB" evidence="10">
    <location>
        <begin position="71"/>
        <end position="145"/>
    </location>
</feature>
<dbReference type="Gene3D" id="2.40.50.140">
    <property type="entry name" value="Nucleic acid-binding proteins"/>
    <property type="match status" value="1"/>
</dbReference>
<keyword evidence="5" id="KW-0238">DNA-binding</keyword>
<reference evidence="13" key="1">
    <citation type="submission" date="2020-02" db="EMBL/GenBank/DDBJ databases">
        <authorList>
            <person name="Scholz U."/>
            <person name="Mascher M."/>
            <person name="Fiebig A."/>
        </authorList>
    </citation>
    <scope>NUCLEOTIDE SEQUENCE</scope>
</reference>
<evidence type="ECO:0000256" key="1">
    <source>
        <dbReference type="ARBA" id="ARBA00004123"/>
    </source>
</evidence>
<dbReference type="Gene3D" id="1.10.10.10">
    <property type="entry name" value="Winged helix-like DNA-binding domain superfamily/Winged helix DNA-binding domain"/>
    <property type="match status" value="1"/>
</dbReference>
<dbReference type="CDD" id="cd04478">
    <property type="entry name" value="RPA2_DBD_D"/>
    <property type="match status" value="1"/>
</dbReference>
<evidence type="ECO:0000313" key="13">
    <source>
        <dbReference type="EMBL" id="CAA7409354.1"/>
    </source>
</evidence>
<evidence type="ECO:0000256" key="9">
    <source>
        <dbReference type="ARBA" id="ARBA00056440"/>
    </source>
</evidence>
<dbReference type="FunFam" id="2.40.50.140:FF:000184">
    <property type="entry name" value="replication protein A 32 kDa subunit A-like"/>
    <property type="match status" value="1"/>
</dbReference>
<dbReference type="GO" id="GO:0005662">
    <property type="term" value="C:DNA replication factor A complex"/>
    <property type="evidence" value="ECO:0007669"/>
    <property type="project" value="TreeGrafter"/>
</dbReference>
<dbReference type="InterPro" id="IPR014646">
    <property type="entry name" value="Rfa2/RPA32"/>
</dbReference>
<dbReference type="GO" id="GO:0035861">
    <property type="term" value="C:site of double-strand break"/>
    <property type="evidence" value="ECO:0007669"/>
    <property type="project" value="TreeGrafter"/>
</dbReference>
<evidence type="ECO:0000259" key="11">
    <source>
        <dbReference type="Pfam" id="PF08784"/>
    </source>
</evidence>
<accession>A0A7I8LJF6</accession>
<dbReference type="GO" id="GO:0000781">
    <property type="term" value="C:chromosome, telomeric region"/>
    <property type="evidence" value="ECO:0007669"/>
    <property type="project" value="TreeGrafter"/>
</dbReference>
<keyword evidence="8" id="KW-0539">Nucleus</keyword>
<name>A0A7I8LJF6_SPIIN</name>